<feature type="chain" id="PRO_5043987200" evidence="2">
    <location>
        <begin position="20"/>
        <end position="299"/>
    </location>
</feature>
<proteinExistence type="predicted"/>
<feature type="region of interest" description="Disordered" evidence="1">
    <location>
        <begin position="188"/>
        <end position="214"/>
    </location>
</feature>
<accession>A0AAV0I115</accession>
<feature type="region of interest" description="Disordered" evidence="1">
    <location>
        <begin position="229"/>
        <end position="299"/>
    </location>
</feature>
<dbReference type="AlphaFoldDB" id="A0AAV0I115"/>
<evidence type="ECO:0000313" key="4">
    <source>
        <dbReference type="Proteomes" id="UP001154282"/>
    </source>
</evidence>
<feature type="compositionally biased region" description="Polar residues" evidence="1">
    <location>
        <begin position="259"/>
        <end position="272"/>
    </location>
</feature>
<sequence>MHSMVSLCLVVVLMQGGDLSSIHMEWAWCKPLSRNFAPFPLVQAPHSSLLHPPTIRLQVVLLDIMVHLLLPKRVQLHIGRGNILRIPVLPMLRELPRPLVVNRHTNGQSLVLQVGRNNKGAVLSQVNLQFKMCQAHRDLILGIGIQITGPDHIETSSEVDCYYFSKSDELLLQEDNYDVGSLSTEFSKGVNLSSGNQPGTVRRSNHQSNPSSYSLVQRQNGFVQSFSHVNVGSPPSAHELHAGSYGHSMSKPSHFTPHLPQNSPRRLGQQASHRGRRANYPGPSIPPASRGRKDHGRFV</sequence>
<name>A0AAV0I115_9ROSI</name>
<feature type="compositionally biased region" description="Polar residues" evidence="1">
    <location>
        <begin position="188"/>
        <end position="199"/>
    </location>
</feature>
<evidence type="ECO:0000256" key="2">
    <source>
        <dbReference type="SAM" id="SignalP"/>
    </source>
</evidence>
<evidence type="ECO:0000313" key="3">
    <source>
        <dbReference type="EMBL" id="CAI0391244.1"/>
    </source>
</evidence>
<feature type="compositionally biased region" description="Basic residues" evidence="1">
    <location>
        <begin position="290"/>
        <end position="299"/>
    </location>
</feature>
<evidence type="ECO:0000256" key="1">
    <source>
        <dbReference type="SAM" id="MobiDB-lite"/>
    </source>
</evidence>
<protein>
    <submittedName>
        <fullName evidence="3">Uncharacterized protein</fullName>
    </submittedName>
</protein>
<reference evidence="3" key="1">
    <citation type="submission" date="2022-08" db="EMBL/GenBank/DDBJ databases">
        <authorList>
            <person name="Gutierrez-Valencia J."/>
        </authorList>
    </citation>
    <scope>NUCLEOTIDE SEQUENCE</scope>
</reference>
<gene>
    <name evidence="3" type="ORF">LITE_LOCUS7075</name>
</gene>
<dbReference type="EMBL" id="CAMGYJ010000003">
    <property type="protein sequence ID" value="CAI0391244.1"/>
    <property type="molecule type" value="Genomic_DNA"/>
</dbReference>
<organism evidence="3 4">
    <name type="scientific">Linum tenue</name>
    <dbReference type="NCBI Taxonomy" id="586396"/>
    <lineage>
        <taxon>Eukaryota</taxon>
        <taxon>Viridiplantae</taxon>
        <taxon>Streptophyta</taxon>
        <taxon>Embryophyta</taxon>
        <taxon>Tracheophyta</taxon>
        <taxon>Spermatophyta</taxon>
        <taxon>Magnoliopsida</taxon>
        <taxon>eudicotyledons</taxon>
        <taxon>Gunneridae</taxon>
        <taxon>Pentapetalae</taxon>
        <taxon>rosids</taxon>
        <taxon>fabids</taxon>
        <taxon>Malpighiales</taxon>
        <taxon>Linaceae</taxon>
        <taxon>Linum</taxon>
    </lineage>
</organism>
<dbReference type="Proteomes" id="UP001154282">
    <property type="component" value="Unassembled WGS sequence"/>
</dbReference>
<comment type="caution">
    <text evidence="3">The sequence shown here is derived from an EMBL/GenBank/DDBJ whole genome shotgun (WGS) entry which is preliminary data.</text>
</comment>
<keyword evidence="4" id="KW-1185">Reference proteome</keyword>
<keyword evidence="2" id="KW-0732">Signal</keyword>
<feature type="signal peptide" evidence="2">
    <location>
        <begin position="1"/>
        <end position="19"/>
    </location>
</feature>